<dbReference type="InterPro" id="IPR011256">
    <property type="entry name" value="Reg_factor_effector_dom_sf"/>
</dbReference>
<accession>A0ABD3DCL8</accession>
<dbReference type="AlphaFoldDB" id="A0ABD3DCL8"/>
<keyword evidence="4" id="KW-1185">Reference proteome</keyword>
<dbReference type="Gene3D" id="3.20.80.10">
    <property type="entry name" value="Regulatory factor, effector binding domain"/>
    <property type="match status" value="1"/>
</dbReference>
<gene>
    <name evidence="3" type="ORF">CASFOL_017334</name>
</gene>
<reference evidence="4" key="1">
    <citation type="journal article" date="2024" name="IScience">
        <title>Strigolactones Initiate the Formation of Haustorium-like Structures in Castilleja.</title>
        <authorList>
            <person name="Buerger M."/>
            <person name="Peterson D."/>
            <person name="Chory J."/>
        </authorList>
    </citation>
    <scope>NUCLEOTIDE SEQUENCE [LARGE SCALE GENOMIC DNA]</scope>
</reference>
<dbReference type="Proteomes" id="UP001632038">
    <property type="component" value="Unassembled WGS sequence"/>
</dbReference>
<name>A0ABD3DCL8_9LAMI</name>
<organism evidence="3 4">
    <name type="scientific">Castilleja foliolosa</name>
    <dbReference type="NCBI Taxonomy" id="1961234"/>
    <lineage>
        <taxon>Eukaryota</taxon>
        <taxon>Viridiplantae</taxon>
        <taxon>Streptophyta</taxon>
        <taxon>Embryophyta</taxon>
        <taxon>Tracheophyta</taxon>
        <taxon>Spermatophyta</taxon>
        <taxon>Magnoliopsida</taxon>
        <taxon>eudicotyledons</taxon>
        <taxon>Gunneridae</taxon>
        <taxon>Pentapetalae</taxon>
        <taxon>asterids</taxon>
        <taxon>lamiids</taxon>
        <taxon>Lamiales</taxon>
        <taxon>Orobanchaceae</taxon>
        <taxon>Pedicularideae</taxon>
        <taxon>Castillejinae</taxon>
        <taxon>Castilleja</taxon>
    </lineage>
</organism>
<dbReference type="PANTHER" id="PTHR11220">
    <property type="entry name" value="HEME-BINDING PROTEIN-RELATED"/>
    <property type="match status" value="1"/>
</dbReference>
<evidence type="ECO:0000313" key="3">
    <source>
        <dbReference type="EMBL" id="KAL3639427.1"/>
    </source>
</evidence>
<evidence type="ECO:0000313" key="4">
    <source>
        <dbReference type="Proteomes" id="UP001632038"/>
    </source>
</evidence>
<comment type="similarity">
    <text evidence="1">Belongs to the HEBP family.</text>
</comment>
<comment type="caution">
    <text evidence="3">The sequence shown here is derived from an EMBL/GenBank/DDBJ whole genome shotgun (WGS) entry which is preliminary data.</text>
</comment>
<dbReference type="EMBL" id="JAVIJP010000018">
    <property type="protein sequence ID" value="KAL3639427.1"/>
    <property type="molecule type" value="Genomic_DNA"/>
</dbReference>
<sequence length="180" mass="20320">MGLILGKITVESPKYKVFTSTNEYEIRKYPPSIIAEVTYYPVQLNHGGGLYDPRQLHRRFRQTPENEAGENRDDGSSYHENGASEEEIAMTAPVVTKSGGGEEVMMMMGFILPSKYVKSKDAPRPVDERVVINEEVERKYGVVKFSGVALGEVVAEKVEKLVWSGESFYSCTREGREFHF</sequence>
<dbReference type="SUPFAM" id="SSF55136">
    <property type="entry name" value="Probable bacterial effector-binding domain"/>
    <property type="match status" value="2"/>
</dbReference>
<dbReference type="PANTHER" id="PTHR11220:SF58">
    <property type="entry name" value="SOUL HEME-BINDING FAMILY PROTEIN"/>
    <property type="match status" value="1"/>
</dbReference>
<proteinExistence type="inferred from homology"/>
<dbReference type="Pfam" id="PF04832">
    <property type="entry name" value="SOUL"/>
    <property type="match status" value="1"/>
</dbReference>
<evidence type="ECO:0000256" key="1">
    <source>
        <dbReference type="ARBA" id="ARBA00009817"/>
    </source>
</evidence>
<feature type="region of interest" description="Disordered" evidence="2">
    <location>
        <begin position="63"/>
        <end position="86"/>
    </location>
</feature>
<protein>
    <submittedName>
        <fullName evidence="3">Uncharacterized protein</fullName>
    </submittedName>
</protein>
<dbReference type="InterPro" id="IPR006917">
    <property type="entry name" value="SOUL_heme-bd"/>
</dbReference>
<evidence type="ECO:0000256" key="2">
    <source>
        <dbReference type="SAM" id="MobiDB-lite"/>
    </source>
</evidence>